<sequence length="131" mass="14413">MAEAEDDQEEAVIHIEESNSDYSNGPEQDPPTEWEPTASAADFIHQSGDGTSHSEPWPPAEDAGFHEMEETPMPVVTSPLPPAVTIPLAPVGDHLLRPIVVQPLPPQVVEVFFDGERRHRRNEAFRSASPD</sequence>
<evidence type="ECO:0000313" key="3">
    <source>
        <dbReference type="Proteomes" id="UP001321473"/>
    </source>
</evidence>
<evidence type="ECO:0000256" key="1">
    <source>
        <dbReference type="SAM" id="MobiDB-lite"/>
    </source>
</evidence>
<protein>
    <submittedName>
        <fullName evidence="2">Uncharacterized protein</fullName>
    </submittedName>
</protein>
<name>A0AAQ4DKX9_AMBAM</name>
<evidence type="ECO:0000313" key="2">
    <source>
        <dbReference type="EMBL" id="KAK8763119.1"/>
    </source>
</evidence>
<dbReference type="Proteomes" id="UP001321473">
    <property type="component" value="Unassembled WGS sequence"/>
</dbReference>
<accession>A0AAQ4DKX9</accession>
<proteinExistence type="predicted"/>
<gene>
    <name evidence="2" type="ORF">V5799_034272</name>
</gene>
<dbReference type="AlphaFoldDB" id="A0AAQ4DKX9"/>
<feature type="compositionally biased region" description="Acidic residues" evidence="1">
    <location>
        <begin position="1"/>
        <end position="10"/>
    </location>
</feature>
<feature type="region of interest" description="Disordered" evidence="1">
    <location>
        <begin position="1"/>
        <end position="76"/>
    </location>
</feature>
<organism evidence="2 3">
    <name type="scientific">Amblyomma americanum</name>
    <name type="common">Lone star tick</name>
    <dbReference type="NCBI Taxonomy" id="6943"/>
    <lineage>
        <taxon>Eukaryota</taxon>
        <taxon>Metazoa</taxon>
        <taxon>Ecdysozoa</taxon>
        <taxon>Arthropoda</taxon>
        <taxon>Chelicerata</taxon>
        <taxon>Arachnida</taxon>
        <taxon>Acari</taxon>
        <taxon>Parasitiformes</taxon>
        <taxon>Ixodida</taxon>
        <taxon>Ixodoidea</taxon>
        <taxon>Ixodidae</taxon>
        <taxon>Amblyomminae</taxon>
        <taxon>Amblyomma</taxon>
    </lineage>
</organism>
<reference evidence="2 3" key="1">
    <citation type="journal article" date="2023" name="Arcadia Sci">
        <title>De novo assembly of a long-read Amblyomma americanum tick genome.</title>
        <authorList>
            <person name="Chou S."/>
            <person name="Poskanzer K.E."/>
            <person name="Rollins M."/>
            <person name="Thuy-Boun P.S."/>
        </authorList>
    </citation>
    <scope>NUCLEOTIDE SEQUENCE [LARGE SCALE GENOMIC DNA]</scope>
    <source>
        <strain evidence="2">F_SG_1</strain>
        <tissue evidence="2">Salivary glands</tissue>
    </source>
</reference>
<keyword evidence="3" id="KW-1185">Reference proteome</keyword>
<dbReference type="EMBL" id="JARKHS020029595">
    <property type="protein sequence ID" value="KAK8763119.1"/>
    <property type="molecule type" value="Genomic_DNA"/>
</dbReference>
<comment type="caution">
    <text evidence="2">The sequence shown here is derived from an EMBL/GenBank/DDBJ whole genome shotgun (WGS) entry which is preliminary data.</text>
</comment>
<feature type="non-terminal residue" evidence="2">
    <location>
        <position position="131"/>
    </location>
</feature>